<dbReference type="FunFam" id="2.10.25.160:FF:000002">
    <property type="entry name" value="Cysteine protease 1"/>
    <property type="match status" value="1"/>
</dbReference>
<dbReference type="InterPro" id="IPR000668">
    <property type="entry name" value="Peptidase_C1A_C"/>
</dbReference>
<dbReference type="InterPro" id="IPR038765">
    <property type="entry name" value="Papain-like_cys_pep_sf"/>
</dbReference>
<dbReference type="PROSITE" id="PS00640">
    <property type="entry name" value="THIOL_PROTEASE_ASN"/>
    <property type="match status" value="1"/>
</dbReference>
<dbReference type="Gene3D" id="3.90.70.10">
    <property type="entry name" value="Cysteine proteinases"/>
    <property type="match status" value="1"/>
</dbReference>
<feature type="domain" description="Peptidase C1A papain C-terminal" evidence="8">
    <location>
        <begin position="181"/>
        <end position="394"/>
    </location>
</feature>
<dbReference type="InterPro" id="IPR039417">
    <property type="entry name" value="Peptidase_C1A_papain-like"/>
</dbReference>
<dbReference type="InterPro" id="IPR013201">
    <property type="entry name" value="Prot_inhib_I29"/>
</dbReference>
<name>A0A8J5H2Y1_ZINOF</name>
<dbReference type="PROSITE" id="PS00639">
    <property type="entry name" value="THIOL_PROTEASE_HIS"/>
    <property type="match status" value="1"/>
</dbReference>
<evidence type="ECO:0008006" key="12">
    <source>
        <dbReference type="Google" id="ProtNLM"/>
    </source>
</evidence>
<dbReference type="EMBL" id="JACMSC010000008">
    <property type="protein sequence ID" value="KAG6512074.1"/>
    <property type="molecule type" value="Genomic_DNA"/>
</dbReference>
<organism evidence="10 11">
    <name type="scientific">Zingiber officinale</name>
    <name type="common">Ginger</name>
    <name type="synonym">Amomum zingiber</name>
    <dbReference type="NCBI Taxonomy" id="94328"/>
    <lineage>
        <taxon>Eukaryota</taxon>
        <taxon>Viridiplantae</taxon>
        <taxon>Streptophyta</taxon>
        <taxon>Embryophyta</taxon>
        <taxon>Tracheophyta</taxon>
        <taxon>Spermatophyta</taxon>
        <taxon>Magnoliopsida</taxon>
        <taxon>Liliopsida</taxon>
        <taxon>Zingiberales</taxon>
        <taxon>Zingiberaceae</taxon>
        <taxon>Zingiber</taxon>
    </lineage>
</organism>
<evidence type="ECO:0000256" key="3">
    <source>
        <dbReference type="ARBA" id="ARBA00022801"/>
    </source>
</evidence>
<evidence type="ECO:0000256" key="1">
    <source>
        <dbReference type="ARBA" id="ARBA00008455"/>
    </source>
</evidence>
<dbReference type="SMART" id="SM00277">
    <property type="entry name" value="GRAN"/>
    <property type="match status" value="1"/>
</dbReference>
<evidence type="ECO:0000256" key="2">
    <source>
        <dbReference type="ARBA" id="ARBA00022670"/>
    </source>
</evidence>
<keyword evidence="5" id="KW-1015">Disulfide bond</keyword>
<dbReference type="InterPro" id="IPR025661">
    <property type="entry name" value="Pept_asp_AS"/>
</dbReference>
<comment type="caution">
    <text evidence="10">The sequence shown here is derived from an EMBL/GenBank/DDBJ whole genome shotgun (WGS) entry which is preliminary data.</text>
</comment>
<dbReference type="InterPro" id="IPR037277">
    <property type="entry name" value="Granulin_sf"/>
</dbReference>
<evidence type="ECO:0000313" key="10">
    <source>
        <dbReference type="EMBL" id="KAG6512074.1"/>
    </source>
</evidence>
<feature type="domain" description="Granulins" evidence="7">
    <location>
        <begin position="423"/>
        <end position="480"/>
    </location>
</feature>
<proteinExistence type="inferred from homology"/>
<dbReference type="SMART" id="SM00848">
    <property type="entry name" value="Inhibitor_I29"/>
    <property type="match status" value="1"/>
</dbReference>
<dbReference type="Pfam" id="PF00396">
    <property type="entry name" value="Granulin"/>
    <property type="match status" value="1"/>
</dbReference>
<accession>A0A8J5H2Y1</accession>
<dbReference type="SMART" id="SM00645">
    <property type="entry name" value="Pept_C1"/>
    <property type="match status" value="1"/>
</dbReference>
<dbReference type="CDD" id="cd02248">
    <property type="entry name" value="Peptidase_C1A"/>
    <property type="match status" value="1"/>
</dbReference>
<gene>
    <name evidence="10" type="ORF">ZIOFF_030167</name>
</gene>
<dbReference type="GO" id="GO:0006508">
    <property type="term" value="P:proteolysis"/>
    <property type="evidence" value="ECO:0007669"/>
    <property type="project" value="UniProtKB-KW"/>
</dbReference>
<dbReference type="PRINTS" id="PR00705">
    <property type="entry name" value="PAPAIN"/>
</dbReference>
<dbReference type="GO" id="GO:0008234">
    <property type="term" value="F:cysteine-type peptidase activity"/>
    <property type="evidence" value="ECO:0007669"/>
    <property type="project" value="UniProtKB-KW"/>
</dbReference>
<dbReference type="InterPro" id="IPR025660">
    <property type="entry name" value="Pept_his_AS"/>
</dbReference>
<dbReference type="SUPFAM" id="SSF57277">
    <property type="entry name" value="Granulin repeat"/>
    <property type="match status" value="1"/>
</dbReference>
<dbReference type="FunFam" id="3.90.70.10:FF:000068">
    <property type="entry name" value="Cysteine protease 1"/>
    <property type="match status" value="1"/>
</dbReference>
<comment type="similarity">
    <text evidence="1">Belongs to the peptidase C1 family.</text>
</comment>
<feature type="domain" description="Cathepsin propeptide inhibitor" evidence="9">
    <location>
        <begin position="90"/>
        <end position="150"/>
    </location>
</feature>
<evidence type="ECO:0000256" key="6">
    <source>
        <dbReference type="ARBA" id="ARBA00023180"/>
    </source>
</evidence>
<dbReference type="InterPro" id="IPR013128">
    <property type="entry name" value="Peptidase_C1A"/>
</dbReference>
<keyword evidence="3" id="KW-0378">Hydrolase</keyword>
<evidence type="ECO:0000259" key="8">
    <source>
        <dbReference type="SMART" id="SM00645"/>
    </source>
</evidence>
<dbReference type="Pfam" id="PF08246">
    <property type="entry name" value="Inhibitor_I29"/>
    <property type="match status" value="1"/>
</dbReference>
<dbReference type="PANTHER" id="PTHR12411">
    <property type="entry name" value="CYSTEINE PROTEASE FAMILY C1-RELATED"/>
    <property type="match status" value="1"/>
</dbReference>
<keyword evidence="11" id="KW-1185">Reference proteome</keyword>
<evidence type="ECO:0000313" key="11">
    <source>
        <dbReference type="Proteomes" id="UP000734854"/>
    </source>
</evidence>
<dbReference type="PROSITE" id="PS00139">
    <property type="entry name" value="THIOL_PROTEASE_CYS"/>
    <property type="match status" value="1"/>
</dbReference>
<dbReference type="AlphaFoldDB" id="A0A8J5H2Y1"/>
<sequence>MYIYFSKINFKEATFHDLFYIKEAFPSPKRASRFSLLFPLMASFVALLLLLLAFSALAAVSAVPYQDILILSKQDGTVSDLNDEEVRMLYLEWRAKHRPAEKALNLDEYRLEVFKENLRLVEEHNAAADRGVHAFRLGMNQFADLTNEEFRARFLGNFSRLRRSASRKISSRYRLREGDDLPDSIDWREKGAVVPVKDQGQCGDCWAFSTVAAVEGINKIVTGNLISLSEQELLDCDTGNDGCDGGRMDVAFKFIIDNGGINSEENYLYTGEQGTCDANKVNAHVVSIDSYENVPSNDEKSLQKAVANQPVSVGIETGENFKLYDSGIYTADCGTNLDHAVTVVGYGTENDKDYWIVKNSWGENWGESGYIRMERNIAERSGKCGIASMASYPTKGGANLLNNHAAASSSSSEPSLAKPLTACDSYYTCSGSTTCCCIYQQGNHCFAWGCCPLEGATCCNDHYSCCPRDYPICSVADGNCLMSKNSPLRVKASTRTAAIPNWVLSGSGGLKRSA</sequence>
<evidence type="ECO:0000259" key="9">
    <source>
        <dbReference type="SMART" id="SM00848"/>
    </source>
</evidence>
<dbReference type="SUPFAM" id="SSF54001">
    <property type="entry name" value="Cysteine proteinases"/>
    <property type="match status" value="1"/>
</dbReference>
<dbReference type="InterPro" id="IPR000169">
    <property type="entry name" value="Pept_cys_AS"/>
</dbReference>
<protein>
    <recommendedName>
        <fullName evidence="12">Cysteine protease</fullName>
    </recommendedName>
</protein>
<reference evidence="10 11" key="1">
    <citation type="submission" date="2020-08" db="EMBL/GenBank/DDBJ databases">
        <title>Plant Genome Project.</title>
        <authorList>
            <person name="Zhang R.-G."/>
        </authorList>
    </citation>
    <scope>NUCLEOTIDE SEQUENCE [LARGE SCALE GENOMIC DNA]</scope>
    <source>
        <tissue evidence="10">Rhizome</tissue>
    </source>
</reference>
<dbReference type="Gene3D" id="2.10.25.160">
    <property type="entry name" value="Granulin"/>
    <property type="match status" value="1"/>
</dbReference>
<keyword evidence="4" id="KW-0788">Thiol protease</keyword>
<evidence type="ECO:0000256" key="5">
    <source>
        <dbReference type="ARBA" id="ARBA00023157"/>
    </source>
</evidence>
<keyword evidence="2" id="KW-0645">Protease</keyword>
<dbReference type="Pfam" id="PF00112">
    <property type="entry name" value="Peptidase_C1"/>
    <property type="match status" value="1"/>
</dbReference>
<evidence type="ECO:0000256" key="4">
    <source>
        <dbReference type="ARBA" id="ARBA00022807"/>
    </source>
</evidence>
<dbReference type="InterPro" id="IPR000118">
    <property type="entry name" value="Granulin"/>
</dbReference>
<evidence type="ECO:0000259" key="7">
    <source>
        <dbReference type="SMART" id="SM00277"/>
    </source>
</evidence>
<dbReference type="Proteomes" id="UP000734854">
    <property type="component" value="Unassembled WGS sequence"/>
</dbReference>
<keyword evidence="6" id="KW-0325">Glycoprotein</keyword>